<feature type="region of interest" description="Disordered" evidence="1">
    <location>
        <begin position="32"/>
        <end position="80"/>
    </location>
</feature>
<sequence length="149" mass="17120">MKTNKKELFYKCLDAINDKIDQYQNRMDELRESMENNDIKTDYDEDNKGEMLSDFEKNAGHLSEAQEQKEELSKIDPDHKNERIGFGSVVETKDKYYFIAVALGEISMEDGSKIFAISTKAPIYKELEGKKAGDTFSINDNEQEITGIE</sequence>
<organism evidence="2 3">
    <name type="scientific">Zunongwangia mangrovi</name>
    <dbReference type="NCBI Taxonomy" id="1334022"/>
    <lineage>
        <taxon>Bacteria</taxon>
        <taxon>Pseudomonadati</taxon>
        <taxon>Bacteroidota</taxon>
        <taxon>Flavobacteriia</taxon>
        <taxon>Flavobacteriales</taxon>
        <taxon>Flavobacteriaceae</taxon>
        <taxon>Zunongwangia</taxon>
    </lineage>
</organism>
<dbReference type="EMBL" id="FOKV01000002">
    <property type="protein sequence ID" value="SFC04309.1"/>
    <property type="molecule type" value="Genomic_DNA"/>
</dbReference>
<evidence type="ECO:0000256" key="1">
    <source>
        <dbReference type="SAM" id="MobiDB-lite"/>
    </source>
</evidence>
<dbReference type="AlphaFoldDB" id="A0A1I1FXK9"/>
<dbReference type="OrthoDB" id="667380at2"/>
<evidence type="ECO:0000313" key="2">
    <source>
        <dbReference type="EMBL" id="SFC04309.1"/>
    </source>
</evidence>
<evidence type="ECO:0008006" key="4">
    <source>
        <dbReference type="Google" id="ProtNLM"/>
    </source>
</evidence>
<dbReference type="RefSeq" id="WP_092540783.1">
    <property type="nucleotide sequence ID" value="NZ_FOKV01000002.1"/>
</dbReference>
<accession>A0A1I1FXK9</accession>
<name>A0A1I1FXK9_9FLAO</name>
<reference evidence="3" key="1">
    <citation type="submission" date="2016-10" db="EMBL/GenBank/DDBJ databases">
        <authorList>
            <person name="Varghese N."/>
            <person name="Submissions S."/>
        </authorList>
    </citation>
    <scope>NUCLEOTIDE SEQUENCE [LARGE SCALE GENOMIC DNA]</scope>
    <source>
        <strain evidence="3">DSM 24499</strain>
    </source>
</reference>
<dbReference type="STRING" id="1334022.SAMN04487907_10244"/>
<protein>
    <recommendedName>
        <fullName evidence="4">Transcription elongation factor</fullName>
    </recommendedName>
</protein>
<keyword evidence="3" id="KW-1185">Reference proteome</keyword>
<evidence type="ECO:0000313" key="3">
    <source>
        <dbReference type="Proteomes" id="UP000199438"/>
    </source>
</evidence>
<gene>
    <name evidence="2" type="ORF">SAMN04487907_10244</name>
</gene>
<dbReference type="Proteomes" id="UP000199438">
    <property type="component" value="Unassembled WGS sequence"/>
</dbReference>
<proteinExistence type="predicted"/>